<comment type="subcellular location">
    <subcellularLocation>
        <location evidence="1">Membrane</location>
        <topology evidence="1">Single-pass membrane protein</topology>
    </subcellularLocation>
</comment>
<evidence type="ECO:0000256" key="5">
    <source>
        <dbReference type="SAM" id="Phobius"/>
    </source>
</evidence>
<proteinExistence type="predicted"/>
<evidence type="ECO:0000256" key="1">
    <source>
        <dbReference type="ARBA" id="ARBA00004167"/>
    </source>
</evidence>
<feature type="domain" description="Late embryogenesis abundant protein LEA-2 subgroup" evidence="6">
    <location>
        <begin position="79"/>
        <end position="181"/>
    </location>
</feature>
<dbReference type="GO" id="GO:0009506">
    <property type="term" value="C:plasmodesma"/>
    <property type="evidence" value="ECO:0000318"/>
    <property type="project" value="GO_Central"/>
</dbReference>
<organism evidence="7">
    <name type="scientific">Eucalyptus grandis</name>
    <name type="common">Flooded gum</name>
    <dbReference type="NCBI Taxonomy" id="71139"/>
    <lineage>
        <taxon>Eukaryota</taxon>
        <taxon>Viridiplantae</taxon>
        <taxon>Streptophyta</taxon>
        <taxon>Embryophyta</taxon>
        <taxon>Tracheophyta</taxon>
        <taxon>Spermatophyta</taxon>
        <taxon>Magnoliopsida</taxon>
        <taxon>eudicotyledons</taxon>
        <taxon>Gunneridae</taxon>
        <taxon>Pentapetalae</taxon>
        <taxon>rosids</taxon>
        <taxon>malvids</taxon>
        <taxon>Myrtales</taxon>
        <taxon>Myrtaceae</taxon>
        <taxon>Myrtoideae</taxon>
        <taxon>Eucalypteae</taxon>
        <taxon>Eucalyptus</taxon>
    </lineage>
</organism>
<dbReference type="STRING" id="71139.A0A059DFR7"/>
<keyword evidence="2 5" id="KW-0812">Transmembrane</keyword>
<reference evidence="7" key="1">
    <citation type="submission" date="2013-07" db="EMBL/GenBank/DDBJ databases">
        <title>The genome of Eucalyptus grandis.</title>
        <authorList>
            <person name="Schmutz J."/>
            <person name="Hayes R."/>
            <person name="Myburg A."/>
            <person name="Tuskan G."/>
            <person name="Grattapaglia D."/>
            <person name="Rokhsar D.S."/>
        </authorList>
    </citation>
    <scope>NUCLEOTIDE SEQUENCE</scope>
    <source>
        <tissue evidence="7">Leaf extractions</tissue>
    </source>
</reference>
<dbReference type="GO" id="GO:0005886">
    <property type="term" value="C:plasma membrane"/>
    <property type="evidence" value="ECO:0000318"/>
    <property type="project" value="GO_Central"/>
</dbReference>
<dbReference type="AlphaFoldDB" id="A0A059DFR7"/>
<dbReference type="EMBL" id="KK198753">
    <property type="protein sequence ID" value="KCW89075.1"/>
    <property type="molecule type" value="Genomic_DNA"/>
</dbReference>
<dbReference type="eggNOG" id="ENOG502QTGM">
    <property type="taxonomic scope" value="Eukaryota"/>
</dbReference>
<sequence>MSQVLIRSPQHCARRGFSIDKRHKKLLLAFLTTLTSFVALVILVWLILHPAKPQFTIKEADIDQLNISSPRLNSSIQLTLLAKNPNGKVGIYYDDLQAYAAYRGQQITVGSTLPPFYQGYQHSDLLTASLVGNGFPVADSLGYQVERDQTAGKLALSIKLNGQLRWKVGTWVSRKNMLNVNCVVVMAFQPGALVTPLSSKQGSRCSTSI</sequence>
<accession>A0A059DFR7</accession>
<keyword evidence="3 5" id="KW-1133">Transmembrane helix</keyword>
<evidence type="ECO:0000259" key="6">
    <source>
        <dbReference type="Pfam" id="PF03168"/>
    </source>
</evidence>
<evidence type="ECO:0000256" key="2">
    <source>
        <dbReference type="ARBA" id="ARBA00022692"/>
    </source>
</evidence>
<gene>
    <name evidence="7" type="ORF">EUGRSUZ_A01404</name>
</gene>
<protein>
    <recommendedName>
        <fullName evidence="6">Late embryogenesis abundant protein LEA-2 subgroup domain-containing protein</fullName>
    </recommendedName>
</protein>
<dbReference type="OrthoDB" id="1920039at2759"/>
<dbReference type="InterPro" id="IPR044839">
    <property type="entry name" value="NDR1-like"/>
</dbReference>
<dbReference type="InParanoid" id="A0A059DFR7"/>
<dbReference type="InterPro" id="IPR004864">
    <property type="entry name" value="LEA_2"/>
</dbReference>
<dbReference type="PANTHER" id="PTHR31415:SF20">
    <property type="entry name" value="NDR1_HIN1-LIKE PROTEIN 26"/>
    <property type="match status" value="1"/>
</dbReference>
<dbReference type="Pfam" id="PF03168">
    <property type="entry name" value="LEA_2"/>
    <property type="match status" value="1"/>
</dbReference>
<feature type="transmembrane region" description="Helical" evidence="5">
    <location>
        <begin position="26"/>
        <end position="48"/>
    </location>
</feature>
<dbReference type="GO" id="GO:0098542">
    <property type="term" value="P:defense response to other organism"/>
    <property type="evidence" value="ECO:0007669"/>
    <property type="project" value="InterPro"/>
</dbReference>
<name>A0A059DFR7_EUCGR</name>
<evidence type="ECO:0000313" key="7">
    <source>
        <dbReference type="EMBL" id="KCW89075.1"/>
    </source>
</evidence>
<dbReference type="OMA" id="HCDEKEY"/>
<dbReference type="PANTHER" id="PTHR31415">
    <property type="entry name" value="OS05G0367900 PROTEIN"/>
    <property type="match status" value="1"/>
</dbReference>
<dbReference type="KEGG" id="egr:104437255"/>
<keyword evidence="4 5" id="KW-0472">Membrane</keyword>
<dbReference type="Gramene" id="KCW89075">
    <property type="protein sequence ID" value="KCW89075"/>
    <property type="gene ID" value="EUGRSUZ_A01404"/>
</dbReference>
<evidence type="ECO:0000256" key="4">
    <source>
        <dbReference type="ARBA" id="ARBA00023136"/>
    </source>
</evidence>
<evidence type="ECO:0000256" key="3">
    <source>
        <dbReference type="ARBA" id="ARBA00022989"/>
    </source>
</evidence>